<dbReference type="InterPro" id="IPR037682">
    <property type="entry name" value="TonB_C"/>
</dbReference>
<keyword evidence="9" id="KW-1185">Reference proteome</keyword>
<keyword evidence="2" id="KW-0812">Transmembrane</keyword>
<evidence type="ECO:0000256" key="4">
    <source>
        <dbReference type="ARBA" id="ARBA00023136"/>
    </source>
</evidence>
<evidence type="ECO:0000259" key="7">
    <source>
        <dbReference type="PROSITE" id="PS52015"/>
    </source>
</evidence>
<gene>
    <name evidence="8" type="ORF">KWG56_10510</name>
</gene>
<sequence>MRAPLILLGVGLTAWPLTAAAAPQSLPPIPYPPRVALSPHRADGDAADVETMSLLRPTAQATCDGEPVHAAYSDDLAVQTAQSASAGETPDTVIGFSIAEDGRTLEIKPVQPAQGRAATAGADVQAALAAWRFASGARRDCLLTVSYSPVPIAEASSGDLLRYFAVTRTTGPIRDAVANRLAGPEANCGGDRRGGRRPRTVSYPDNFIGQRPPPGGKAWTVVRWNINAQGRATNIQTLGSSGDRAFDAETRRAVAATVVAAGPPRKGCVYNFHRIGPVLPAPAMPDRPDEPLASCPADVRARLQIRPNPETYPKAFGDRQIEGWALVQFDVATWGQLGNVTLLDAQPAWAFGQGGMATVRSARVEPGTTPGVGCIVPVRYHSGARETDQTTQVEASTD</sequence>
<evidence type="ECO:0000256" key="2">
    <source>
        <dbReference type="ARBA" id="ARBA00022692"/>
    </source>
</evidence>
<feature type="domain" description="TonB C-terminal" evidence="7">
    <location>
        <begin position="297"/>
        <end position="389"/>
    </location>
</feature>
<feature type="region of interest" description="Disordered" evidence="5">
    <location>
        <begin position="189"/>
        <end position="214"/>
    </location>
</feature>
<keyword evidence="4" id="KW-0472">Membrane</keyword>
<dbReference type="EMBL" id="CP080034">
    <property type="protein sequence ID" value="QYC09066.1"/>
    <property type="molecule type" value="Genomic_DNA"/>
</dbReference>
<evidence type="ECO:0000256" key="6">
    <source>
        <dbReference type="SAM" id="SignalP"/>
    </source>
</evidence>
<dbReference type="Proteomes" id="UP000824334">
    <property type="component" value="Chromosome"/>
</dbReference>
<reference evidence="8 9" key="1">
    <citation type="submission" date="2021-07" db="EMBL/GenBank/DDBJ databases">
        <title>Isolation and characterization of bacteria from a gold mining with a capacity of golden bioaccumulation.</title>
        <authorList>
            <person name="Yang X.J."/>
        </authorList>
    </citation>
    <scope>NUCLEOTIDE SEQUENCE [LARGE SCALE GENOMIC DNA]</scope>
    <source>
        <strain evidence="8 9">Au29</strain>
    </source>
</reference>
<keyword evidence="6" id="KW-0732">Signal</keyword>
<dbReference type="PROSITE" id="PS52015">
    <property type="entry name" value="TONB_CTD"/>
    <property type="match status" value="1"/>
</dbReference>
<evidence type="ECO:0000256" key="3">
    <source>
        <dbReference type="ARBA" id="ARBA00022989"/>
    </source>
</evidence>
<evidence type="ECO:0000313" key="9">
    <source>
        <dbReference type="Proteomes" id="UP000824334"/>
    </source>
</evidence>
<dbReference type="GeneID" id="94375703"/>
<feature type="chain" id="PRO_5045541467" evidence="6">
    <location>
        <begin position="22"/>
        <end position="398"/>
    </location>
</feature>
<evidence type="ECO:0000256" key="5">
    <source>
        <dbReference type="SAM" id="MobiDB-lite"/>
    </source>
</evidence>
<comment type="subcellular location">
    <subcellularLocation>
        <location evidence="1">Membrane</location>
        <topology evidence="1">Single-pass membrane protein</topology>
    </subcellularLocation>
</comment>
<keyword evidence="3" id="KW-1133">Transmembrane helix</keyword>
<proteinExistence type="predicted"/>
<dbReference type="NCBIfam" id="TIGR01352">
    <property type="entry name" value="tonB_Cterm"/>
    <property type="match status" value="1"/>
</dbReference>
<feature type="signal peptide" evidence="6">
    <location>
        <begin position="1"/>
        <end position="21"/>
    </location>
</feature>
<accession>A0ABX8TD16</accession>
<name>A0ABX8TD16_9CAUL</name>
<protein>
    <submittedName>
        <fullName evidence="8">TonB family protein</fullName>
    </submittedName>
</protein>
<dbReference type="RefSeq" id="WP_219354719.1">
    <property type="nucleotide sequence ID" value="NZ_CP080034.1"/>
</dbReference>
<organism evidence="8 9">
    <name type="scientific">Brevundimonas nasdae</name>
    <dbReference type="NCBI Taxonomy" id="172043"/>
    <lineage>
        <taxon>Bacteria</taxon>
        <taxon>Pseudomonadati</taxon>
        <taxon>Pseudomonadota</taxon>
        <taxon>Alphaproteobacteria</taxon>
        <taxon>Caulobacterales</taxon>
        <taxon>Caulobacteraceae</taxon>
        <taxon>Brevundimonas</taxon>
    </lineage>
</organism>
<dbReference type="InterPro" id="IPR006260">
    <property type="entry name" value="TonB/TolA_C"/>
</dbReference>
<dbReference type="Pfam" id="PF13103">
    <property type="entry name" value="TonB_2"/>
    <property type="match status" value="1"/>
</dbReference>
<evidence type="ECO:0000256" key="1">
    <source>
        <dbReference type="ARBA" id="ARBA00004167"/>
    </source>
</evidence>
<evidence type="ECO:0000313" key="8">
    <source>
        <dbReference type="EMBL" id="QYC09066.1"/>
    </source>
</evidence>